<dbReference type="EMBL" id="WODC01000007">
    <property type="protein sequence ID" value="MUM78174.1"/>
    <property type="molecule type" value="Genomic_DNA"/>
</dbReference>
<feature type="transmembrane region" description="Helical" evidence="1">
    <location>
        <begin position="422"/>
        <end position="442"/>
    </location>
</feature>
<feature type="transmembrane region" description="Helical" evidence="1">
    <location>
        <begin position="14"/>
        <end position="33"/>
    </location>
</feature>
<dbReference type="Proteomes" id="UP000461162">
    <property type="component" value="Unassembled WGS sequence"/>
</dbReference>
<keyword evidence="1" id="KW-0472">Membrane</keyword>
<feature type="transmembrane region" description="Helical" evidence="1">
    <location>
        <begin position="396"/>
        <end position="416"/>
    </location>
</feature>
<reference evidence="3 4" key="1">
    <citation type="submission" date="2019-11" db="EMBL/GenBank/DDBJ databases">
        <title>Pseudodesulfovibrio alkaliphilus, sp. nov., an alkaliphilic sulfate-reducing bacteria from mud volcano of Taman peninsula, Russia.</title>
        <authorList>
            <person name="Frolova A."/>
            <person name="Merkel A.Y."/>
            <person name="Slobodkin A.I."/>
        </authorList>
    </citation>
    <scope>NUCLEOTIDE SEQUENCE [LARGE SCALE GENOMIC DNA]</scope>
    <source>
        <strain evidence="3 4">F-1</strain>
    </source>
</reference>
<evidence type="ECO:0000313" key="3">
    <source>
        <dbReference type="EMBL" id="MUM78174.1"/>
    </source>
</evidence>
<gene>
    <name evidence="3" type="ORF">GKC30_11055</name>
</gene>
<proteinExistence type="predicted"/>
<dbReference type="InterPro" id="IPR029787">
    <property type="entry name" value="Nucleotide_cyclase"/>
</dbReference>
<dbReference type="Pfam" id="PF05226">
    <property type="entry name" value="CHASE2"/>
    <property type="match status" value="1"/>
</dbReference>
<sequence length="741" mass="82291">MFAFLKVKLGKDQGILFVSGFAASVLMAALYIVQPTFLRLLDHKVYDQYLRSHHETNATNVPVVIDIDEKSLNEFGQFPWPRYRMAMLLKYLQAYGAASVATDILFAEEDRTSPRVLIRQLKEEMKIDIAVQGLPPALEDNDELLAHNLATGPFVLGFDFMTRALEREEGAHPSLECAIAPAKVAVLAPPGAPSPHDVLFRAEEAICPLPILAKAARRSGFITIAPDEDSVYRRVPLLFSWNGQFYPSLALAALMEATGMESIVLKMSSIGVESVRLGATVIPTDERGRMLINYRGGMKTFQYFSASDVLAKRLPPGALAGKIAIIGTSAAGLKDIRATPLDPGYPGVEAHATIVDNILSKQFLVVPDWAKGVELVMILGAGLLTTLLLMWARAAWLALPLLGLGWAMWYATVRLYTEHSLFISPLYPFMTLGLTFLLLTAVKYWREERAKKFIHGAFAHYLAPSVISQIMNDPDSLSLDGQEKEITIQFSDVRSFTSLSEKLTPTQVTNLLHDYLTPMTRIITSHQGTLDKFIGDAVMAFWNAPLDIENHQLKALQAALEQLDRLDDLNKVFVEKYGFPIAVGIGVHCGRVRVGNMGSADLFDYTLIGDNVNLASRLEGLTKYYGQKLVVSQAIMDACGDAYRFRILDSVRVKGKEKPVTIYTAYTADEASQRQEELTAYERAHELYLAQRFDEASTVFADLLAKGLEPVLYEMYIDRCRHLAEEPPGGDWDGVFTHKTK</sequence>
<dbReference type="CDD" id="cd07302">
    <property type="entry name" value="CHD"/>
    <property type="match status" value="1"/>
</dbReference>
<accession>A0A7K1KQ06</accession>
<dbReference type="InterPro" id="IPR001054">
    <property type="entry name" value="A/G_cyclase"/>
</dbReference>
<comment type="caution">
    <text evidence="3">The sequence shown here is derived from an EMBL/GenBank/DDBJ whole genome shotgun (WGS) entry which is preliminary data.</text>
</comment>
<dbReference type="AlphaFoldDB" id="A0A7K1KQ06"/>
<evidence type="ECO:0000259" key="2">
    <source>
        <dbReference type="PROSITE" id="PS50125"/>
    </source>
</evidence>
<dbReference type="SUPFAM" id="SSF55073">
    <property type="entry name" value="Nucleotide cyclase"/>
    <property type="match status" value="1"/>
</dbReference>
<feature type="domain" description="Guanylate cyclase" evidence="2">
    <location>
        <begin position="487"/>
        <end position="619"/>
    </location>
</feature>
<dbReference type="PANTHER" id="PTHR43081">
    <property type="entry name" value="ADENYLATE CYCLASE, TERMINAL-DIFFERENTIATION SPECIFIC-RELATED"/>
    <property type="match status" value="1"/>
</dbReference>
<dbReference type="RefSeq" id="WP_155934797.1">
    <property type="nucleotide sequence ID" value="NZ_WODC01000007.1"/>
</dbReference>
<keyword evidence="1" id="KW-0812">Transmembrane</keyword>
<name>A0A7K1KQ06_9BACT</name>
<dbReference type="Gene3D" id="3.30.70.1230">
    <property type="entry name" value="Nucleotide cyclase"/>
    <property type="match status" value="1"/>
</dbReference>
<dbReference type="InterPro" id="IPR007890">
    <property type="entry name" value="CHASE2"/>
</dbReference>
<dbReference type="SMART" id="SM01080">
    <property type="entry name" value="CHASE2"/>
    <property type="match status" value="1"/>
</dbReference>
<dbReference type="GO" id="GO:0035556">
    <property type="term" value="P:intracellular signal transduction"/>
    <property type="evidence" value="ECO:0007669"/>
    <property type="project" value="InterPro"/>
</dbReference>
<dbReference type="GO" id="GO:0004016">
    <property type="term" value="F:adenylate cyclase activity"/>
    <property type="evidence" value="ECO:0007669"/>
    <property type="project" value="UniProtKB-ARBA"/>
</dbReference>
<dbReference type="PROSITE" id="PS50125">
    <property type="entry name" value="GUANYLATE_CYCLASE_2"/>
    <property type="match status" value="1"/>
</dbReference>
<dbReference type="InterPro" id="IPR050697">
    <property type="entry name" value="Adenylyl/Guanylyl_Cyclase_3/4"/>
</dbReference>
<keyword evidence="4" id="KW-1185">Reference proteome</keyword>
<evidence type="ECO:0000313" key="4">
    <source>
        <dbReference type="Proteomes" id="UP000461162"/>
    </source>
</evidence>
<dbReference type="GO" id="GO:0006171">
    <property type="term" value="P:cAMP biosynthetic process"/>
    <property type="evidence" value="ECO:0007669"/>
    <property type="project" value="TreeGrafter"/>
</dbReference>
<dbReference type="SMART" id="SM00044">
    <property type="entry name" value="CYCc"/>
    <property type="match status" value="1"/>
</dbReference>
<evidence type="ECO:0000256" key="1">
    <source>
        <dbReference type="SAM" id="Phobius"/>
    </source>
</evidence>
<dbReference type="PANTHER" id="PTHR43081:SF1">
    <property type="entry name" value="ADENYLATE CYCLASE, TERMINAL-DIFFERENTIATION SPECIFIC"/>
    <property type="match status" value="1"/>
</dbReference>
<organism evidence="3 4">
    <name type="scientific">Pseudodesulfovibrio alkaliphilus</name>
    <dbReference type="NCBI Taxonomy" id="2661613"/>
    <lineage>
        <taxon>Bacteria</taxon>
        <taxon>Pseudomonadati</taxon>
        <taxon>Thermodesulfobacteriota</taxon>
        <taxon>Desulfovibrionia</taxon>
        <taxon>Desulfovibrionales</taxon>
        <taxon>Desulfovibrionaceae</taxon>
    </lineage>
</organism>
<keyword evidence="1" id="KW-1133">Transmembrane helix</keyword>
<dbReference type="Pfam" id="PF00211">
    <property type="entry name" value="Guanylate_cyc"/>
    <property type="match status" value="1"/>
</dbReference>
<protein>
    <submittedName>
        <fullName evidence="3">CHASE2 domain-containing protein</fullName>
    </submittedName>
</protein>